<evidence type="ECO:0000313" key="1">
    <source>
        <dbReference type="EMBL" id="KAI8562622.1"/>
    </source>
</evidence>
<proteinExistence type="predicted"/>
<reference evidence="1" key="1">
    <citation type="submission" date="2022-02" db="EMBL/GenBank/DDBJ databases">
        <title>Plant Genome Project.</title>
        <authorList>
            <person name="Zhang R.-G."/>
        </authorList>
    </citation>
    <scope>NUCLEOTIDE SEQUENCE</scope>
    <source>
        <strain evidence="1">AT1</strain>
    </source>
</reference>
<gene>
    <name evidence="1" type="ORF">RHMOL_Rhmol03G0049100</name>
</gene>
<dbReference type="Proteomes" id="UP001062846">
    <property type="component" value="Chromosome 3"/>
</dbReference>
<keyword evidence="2" id="KW-1185">Reference proteome</keyword>
<sequence>MGLMMPSIIMAEVITEVADTTEVAVITEVVDITEVAVIMEAVVAADMEVDTEAAVTKLINKLMGLTMPSIIVAAIITEALTIGARITEVAAITEVAEVDMEAAVMKKKEINIVGDFSVFASVFFSVFLYRRVSPVRFCTSLGAPDLVGDGGGQITRCLLRIDPVSLVLVCPFVCCFGAGGFGGGVVGEIYFILVGFFCCIASRFQRYFIVYGLELWIPFDPLLSGLRLVLKYPRYRGACFGSRCLRSTFR</sequence>
<protein>
    <submittedName>
        <fullName evidence="1">Uncharacterized protein</fullName>
    </submittedName>
</protein>
<name>A0ACC0PC80_RHOML</name>
<comment type="caution">
    <text evidence="1">The sequence shown here is derived from an EMBL/GenBank/DDBJ whole genome shotgun (WGS) entry which is preliminary data.</text>
</comment>
<accession>A0ACC0PC80</accession>
<evidence type="ECO:0000313" key="2">
    <source>
        <dbReference type="Proteomes" id="UP001062846"/>
    </source>
</evidence>
<dbReference type="EMBL" id="CM046390">
    <property type="protein sequence ID" value="KAI8562622.1"/>
    <property type="molecule type" value="Genomic_DNA"/>
</dbReference>
<organism evidence="1 2">
    <name type="scientific">Rhododendron molle</name>
    <name type="common">Chinese azalea</name>
    <name type="synonym">Azalea mollis</name>
    <dbReference type="NCBI Taxonomy" id="49168"/>
    <lineage>
        <taxon>Eukaryota</taxon>
        <taxon>Viridiplantae</taxon>
        <taxon>Streptophyta</taxon>
        <taxon>Embryophyta</taxon>
        <taxon>Tracheophyta</taxon>
        <taxon>Spermatophyta</taxon>
        <taxon>Magnoliopsida</taxon>
        <taxon>eudicotyledons</taxon>
        <taxon>Gunneridae</taxon>
        <taxon>Pentapetalae</taxon>
        <taxon>asterids</taxon>
        <taxon>Ericales</taxon>
        <taxon>Ericaceae</taxon>
        <taxon>Ericoideae</taxon>
        <taxon>Rhodoreae</taxon>
        <taxon>Rhododendron</taxon>
    </lineage>
</organism>